<comment type="similarity">
    <text evidence="4">Belongs to the P4HA family.</text>
</comment>
<feature type="signal peptide" evidence="13">
    <location>
        <begin position="1"/>
        <end position="22"/>
    </location>
</feature>
<dbReference type="Gene3D" id="6.10.140.1460">
    <property type="match status" value="1"/>
</dbReference>
<keyword evidence="15" id="KW-1185">Reference proteome</keyword>
<comment type="subcellular location">
    <subcellularLocation>
        <location evidence="3">Endoplasmic reticulum lumen</location>
    </subcellularLocation>
</comment>
<dbReference type="GO" id="GO:0005788">
    <property type="term" value="C:endoplasmic reticulum lumen"/>
    <property type="evidence" value="ECO:0007669"/>
    <property type="project" value="UniProtKB-SubCell"/>
</dbReference>
<dbReference type="GO" id="GO:0005506">
    <property type="term" value="F:iron ion binding"/>
    <property type="evidence" value="ECO:0007669"/>
    <property type="project" value="InterPro"/>
</dbReference>
<keyword evidence="11" id="KW-0408">Iron</keyword>
<evidence type="ECO:0000313" key="15">
    <source>
        <dbReference type="Proteomes" id="UP000504634"/>
    </source>
</evidence>
<proteinExistence type="inferred from homology"/>
<evidence type="ECO:0000256" key="10">
    <source>
        <dbReference type="ARBA" id="ARBA00023002"/>
    </source>
</evidence>
<dbReference type="Proteomes" id="UP000504634">
    <property type="component" value="Unplaced"/>
</dbReference>
<dbReference type="PANTHER" id="PTHR10869">
    <property type="entry name" value="PROLYL 4-HYDROXYLASE ALPHA SUBUNIT"/>
    <property type="match status" value="1"/>
</dbReference>
<comment type="function">
    <text evidence="2">Catalyzes the post-translational formation of 4-hydroxyproline in -Xaa-Pro-Gly- sequences in collagens and other proteins.</text>
</comment>
<evidence type="ECO:0000256" key="13">
    <source>
        <dbReference type="SAM" id="SignalP"/>
    </source>
</evidence>
<keyword evidence="6" id="KW-0479">Metal-binding</keyword>
<evidence type="ECO:0000256" key="2">
    <source>
        <dbReference type="ARBA" id="ARBA00002035"/>
    </source>
</evidence>
<dbReference type="InterPro" id="IPR044862">
    <property type="entry name" value="Pro_4_hyd_alph_FE2OG_OXY"/>
</dbReference>
<dbReference type="InterPro" id="IPR045054">
    <property type="entry name" value="P4HA-like"/>
</dbReference>
<dbReference type="SMART" id="SM00702">
    <property type="entry name" value="P4Hc"/>
    <property type="match status" value="1"/>
</dbReference>
<keyword evidence="9" id="KW-0223">Dioxygenase</keyword>
<dbReference type="FunFam" id="2.60.120.620:FF:000011">
    <property type="entry name" value="Prolyl alpha subunit"/>
    <property type="match status" value="1"/>
</dbReference>
<evidence type="ECO:0000256" key="12">
    <source>
        <dbReference type="ARBA" id="ARBA00023180"/>
    </source>
</evidence>
<sequence>MQPLINWLLISSLAVCASFVAAQDGKNIPTQESQEQSHTTSVAGMVKLLALEAELLNNFASYANELEKKLEVVSSALAKMRAVNNQARLNTEEYLSNPINSFALIRRMQRDWTFWQLYMEQPIGEDQVDFVEQKRNQLPSTTDLEEAATAVHRIVATYDLQPLEMADGILNGKRYNVSWNALDTYALALYEFDQKNHNYASNWIYHAIMWLKQNELPEPLGLKLTEVQLVYVEALLQSDRYQDALQLLKSVIASQPNDARLLRRSAEIETLIRLNPNIKPKPFHKHTTSYEIGCRGQYPVKNKLHCTYNTTASPFLRLAPLKMELVRLDPYMVLFHDVISPSEIKGLQEMAAPNLKRATVFNVEQARNIVVSTRTSKVAWFTDGFNELTKRLNARIADMTGFEMYGSEMLQVMNYGLGGHYDKHHDYFDVANDTDIVRMNGNRIATVLFYLTDVEQGGGTVFPQIQEIVFPKRGAAIMWYNLKNDGQGDTNTLHAACPVIVGSKWVCNKWIRERHQFRRRPCFNQ</sequence>
<evidence type="ECO:0000256" key="8">
    <source>
        <dbReference type="ARBA" id="ARBA00022896"/>
    </source>
</evidence>
<evidence type="ECO:0000256" key="4">
    <source>
        <dbReference type="ARBA" id="ARBA00006511"/>
    </source>
</evidence>
<dbReference type="InterPro" id="IPR013547">
    <property type="entry name" value="P4H_N"/>
</dbReference>
<dbReference type="GeneID" id="115621133"/>
<evidence type="ECO:0000313" key="16">
    <source>
        <dbReference type="RefSeq" id="XP_030370545.1"/>
    </source>
</evidence>
<dbReference type="GO" id="GO:0004656">
    <property type="term" value="F:procollagen-proline 4-dioxygenase activity"/>
    <property type="evidence" value="ECO:0007669"/>
    <property type="project" value="UniProtKB-EC"/>
</dbReference>
<dbReference type="Pfam" id="PF13640">
    <property type="entry name" value="2OG-FeII_Oxy_3"/>
    <property type="match status" value="1"/>
</dbReference>
<dbReference type="EC" id="1.14.11.2" evidence="5"/>
<keyword evidence="10" id="KW-0560">Oxidoreductase</keyword>
<keyword evidence="12" id="KW-0325">Glycoprotein</keyword>
<gene>
    <name evidence="16" type="primary">LOC115621133</name>
</gene>
<evidence type="ECO:0000256" key="7">
    <source>
        <dbReference type="ARBA" id="ARBA00022824"/>
    </source>
</evidence>
<accession>A0A6J2T5J8</accession>
<evidence type="ECO:0000256" key="3">
    <source>
        <dbReference type="ARBA" id="ARBA00004319"/>
    </source>
</evidence>
<dbReference type="Gene3D" id="2.60.120.620">
    <property type="entry name" value="q2cbj1_9rhob like domain"/>
    <property type="match status" value="1"/>
</dbReference>
<evidence type="ECO:0000256" key="5">
    <source>
        <dbReference type="ARBA" id="ARBA00012269"/>
    </source>
</evidence>
<organism evidence="15 16">
    <name type="scientific">Drosophila lebanonensis</name>
    <name type="common">Fruit fly</name>
    <name type="synonym">Scaptodrosophila lebanonensis</name>
    <dbReference type="NCBI Taxonomy" id="7225"/>
    <lineage>
        <taxon>Eukaryota</taxon>
        <taxon>Metazoa</taxon>
        <taxon>Ecdysozoa</taxon>
        <taxon>Arthropoda</taxon>
        <taxon>Hexapoda</taxon>
        <taxon>Insecta</taxon>
        <taxon>Pterygota</taxon>
        <taxon>Neoptera</taxon>
        <taxon>Endopterygota</taxon>
        <taxon>Diptera</taxon>
        <taxon>Brachycera</taxon>
        <taxon>Muscomorpha</taxon>
        <taxon>Ephydroidea</taxon>
        <taxon>Drosophilidae</taxon>
        <taxon>Scaptodrosophila</taxon>
    </lineage>
</organism>
<dbReference type="InterPro" id="IPR005123">
    <property type="entry name" value="Oxoglu/Fe-dep_dioxygenase_dom"/>
</dbReference>
<dbReference type="AlphaFoldDB" id="A0A6J2T5J8"/>
<keyword evidence="8" id="KW-0847">Vitamin C</keyword>
<dbReference type="Gene3D" id="1.25.40.10">
    <property type="entry name" value="Tetratricopeptide repeat domain"/>
    <property type="match status" value="1"/>
</dbReference>
<evidence type="ECO:0000259" key="14">
    <source>
        <dbReference type="PROSITE" id="PS51471"/>
    </source>
</evidence>
<evidence type="ECO:0000256" key="9">
    <source>
        <dbReference type="ARBA" id="ARBA00022964"/>
    </source>
</evidence>
<keyword evidence="13" id="KW-0732">Signal</keyword>
<dbReference type="RefSeq" id="XP_030370545.1">
    <property type="nucleotide sequence ID" value="XM_030514685.1"/>
</dbReference>
<dbReference type="InterPro" id="IPR011990">
    <property type="entry name" value="TPR-like_helical_dom_sf"/>
</dbReference>
<evidence type="ECO:0000256" key="11">
    <source>
        <dbReference type="ARBA" id="ARBA00023004"/>
    </source>
</evidence>
<dbReference type="OrthoDB" id="420380at2759"/>
<feature type="chain" id="PRO_5026946009" description="procollagen-proline 4-dioxygenase" evidence="13">
    <location>
        <begin position="23"/>
        <end position="525"/>
    </location>
</feature>
<dbReference type="Pfam" id="PF08336">
    <property type="entry name" value="P4Ha_N"/>
    <property type="match status" value="1"/>
</dbReference>
<keyword evidence="7" id="KW-0256">Endoplasmic reticulum</keyword>
<evidence type="ECO:0000256" key="1">
    <source>
        <dbReference type="ARBA" id="ARBA00001961"/>
    </source>
</evidence>
<feature type="domain" description="Fe2OG dioxygenase" evidence="14">
    <location>
        <begin position="406"/>
        <end position="513"/>
    </location>
</feature>
<reference evidence="16" key="1">
    <citation type="submission" date="2025-08" db="UniProtKB">
        <authorList>
            <consortium name="RefSeq"/>
        </authorList>
    </citation>
    <scope>IDENTIFICATION</scope>
    <source>
        <strain evidence="16">11010-0011.00</strain>
        <tissue evidence="16">Whole body</tissue>
    </source>
</reference>
<name>A0A6J2T5J8_DROLE</name>
<dbReference type="GO" id="GO:0031418">
    <property type="term" value="F:L-ascorbic acid binding"/>
    <property type="evidence" value="ECO:0007669"/>
    <property type="project" value="UniProtKB-KW"/>
</dbReference>
<dbReference type="PANTHER" id="PTHR10869:SF244">
    <property type="entry name" value="PROLYL 4-HYDROXYLASE SUBUNIT ALPHA-2"/>
    <property type="match status" value="1"/>
</dbReference>
<evidence type="ECO:0000256" key="6">
    <source>
        <dbReference type="ARBA" id="ARBA00022723"/>
    </source>
</evidence>
<protein>
    <recommendedName>
        <fullName evidence="5">procollagen-proline 4-dioxygenase</fullName>
        <ecNumber evidence="5">1.14.11.2</ecNumber>
    </recommendedName>
</protein>
<dbReference type="InterPro" id="IPR006620">
    <property type="entry name" value="Pro_4_hyd_alph"/>
</dbReference>
<dbReference type="PROSITE" id="PS51471">
    <property type="entry name" value="FE2OG_OXY"/>
    <property type="match status" value="1"/>
</dbReference>
<comment type="cofactor">
    <cofactor evidence="1">
        <name>L-ascorbate</name>
        <dbReference type="ChEBI" id="CHEBI:38290"/>
    </cofactor>
</comment>